<dbReference type="AlphaFoldDB" id="A0AAD4R5A1"/>
<accession>A0AAD4R5A1</accession>
<dbReference type="Proteomes" id="UP001201812">
    <property type="component" value="Unassembled WGS sequence"/>
</dbReference>
<evidence type="ECO:0000313" key="1">
    <source>
        <dbReference type="EMBL" id="KAI1723743.1"/>
    </source>
</evidence>
<organism evidence="1 2">
    <name type="scientific">Ditylenchus destructor</name>
    <dbReference type="NCBI Taxonomy" id="166010"/>
    <lineage>
        <taxon>Eukaryota</taxon>
        <taxon>Metazoa</taxon>
        <taxon>Ecdysozoa</taxon>
        <taxon>Nematoda</taxon>
        <taxon>Chromadorea</taxon>
        <taxon>Rhabditida</taxon>
        <taxon>Tylenchina</taxon>
        <taxon>Tylenchomorpha</taxon>
        <taxon>Sphaerularioidea</taxon>
        <taxon>Anguinidae</taxon>
        <taxon>Anguininae</taxon>
        <taxon>Ditylenchus</taxon>
    </lineage>
</organism>
<dbReference type="EMBL" id="JAKKPZ010000003">
    <property type="protein sequence ID" value="KAI1723743.1"/>
    <property type="molecule type" value="Genomic_DNA"/>
</dbReference>
<protein>
    <submittedName>
        <fullName evidence="1">Uncharacterized protein</fullName>
    </submittedName>
</protein>
<comment type="caution">
    <text evidence="1">The sequence shown here is derived from an EMBL/GenBank/DDBJ whole genome shotgun (WGS) entry which is preliminary data.</text>
</comment>
<gene>
    <name evidence="1" type="ORF">DdX_03915</name>
</gene>
<evidence type="ECO:0000313" key="2">
    <source>
        <dbReference type="Proteomes" id="UP001201812"/>
    </source>
</evidence>
<name>A0AAD4R5A1_9BILA</name>
<sequence length="73" mass="8198">MNAIRFHRNKVTIKLAENNIATHKQDACCTKLLQEKEESVCSIKPYAFLFVHLLGSSALQWSSLGQHIADRSG</sequence>
<proteinExistence type="predicted"/>
<keyword evidence="2" id="KW-1185">Reference proteome</keyword>
<reference evidence="1" key="1">
    <citation type="submission" date="2022-01" db="EMBL/GenBank/DDBJ databases">
        <title>Genome Sequence Resource for Two Populations of Ditylenchus destructor, the Migratory Endoparasitic Phytonematode.</title>
        <authorList>
            <person name="Zhang H."/>
            <person name="Lin R."/>
            <person name="Xie B."/>
        </authorList>
    </citation>
    <scope>NUCLEOTIDE SEQUENCE</scope>
    <source>
        <strain evidence="1">BazhouSP</strain>
    </source>
</reference>